<name>A0A382VR23_9ZZZZ</name>
<sequence length="51" mass="5365">MVIVNSEELADNGVPAPTMSPLITGGASELSNARTAAALRAVVNWVRERTQ</sequence>
<evidence type="ECO:0000313" key="1">
    <source>
        <dbReference type="EMBL" id="SVD48999.1"/>
    </source>
</evidence>
<proteinExistence type="predicted"/>
<gene>
    <name evidence="1" type="ORF">METZ01_LOCUS401853</name>
</gene>
<reference evidence="1" key="1">
    <citation type="submission" date="2018-05" db="EMBL/GenBank/DDBJ databases">
        <authorList>
            <person name="Lanie J.A."/>
            <person name="Ng W.-L."/>
            <person name="Kazmierczak K.M."/>
            <person name="Andrzejewski T.M."/>
            <person name="Davidsen T.M."/>
            <person name="Wayne K.J."/>
            <person name="Tettelin H."/>
            <person name="Glass J.I."/>
            <person name="Rusch D."/>
            <person name="Podicherti R."/>
            <person name="Tsui H.-C.T."/>
            <person name="Winkler M.E."/>
        </authorList>
    </citation>
    <scope>NUCLEOTIDE SEQUENCE</scope>
</reference>
<organism evidence="1">
    <name type="scientific">marine metagenome</name>
    <dbReference type="NCBI Taxonomy" id="408172"/>
    <lineage>
        <taxon>unclassified sequences</taxon>
        <taxon>metagenomes</taxon>
        <taxon>ecological metagenomes</taxon>
    </lineage>
</organism>
<dbReference type="AlphaFoldDB" id="A0A382VR23"/>
<accession>A0A382VR23</accession>
<protein>
    <submittedName>
        <fullName evidence="1">Uncharacterized protein</fullName>
    </submittedName>
</protein>
<dbReference type="EMBL" id="UINC01153985">
    <property type="protein sequence ID" value="SVD48999.1"/>
    <property type="molecule type" value="Genomic_DNA"/>
</dbReference>